<dbReference type="EMBL" id="SMOL01000695">
    <property type="protein sequence ID" value="KAB2603024.1"/>
    <property type="molecule type" value="Genomic_DNA"/>
</dbReference>
<keyword evidence="2" id="KW-1185">Reference proteome</keyword>
<sequence length="68" mass="7825">MAERRKREELGVDPSTKVPTLQEAWDNLVARVSFLFSDEDLEKAFADSYPNFIKNIEPIIKNVSDENP</sequence>
<protein>
    <submittedName>
        <fullName evidence="1">Small RNA 2'-O-methyltransferase-like</fullName>
    </submittedName>
</protein>
<keyword evidence="1" id="KW-0489">Methyltransferase</keyword>
<dbReference type="Proteomes" id="UP000327157">
    <property type="component" value="Chromosome 10"/>
</dbReference>
<evidence type="ECO:0000313" key="2">
    <source>
        <dbReference type="Proteomes" id="UP000327157"/>
    </source>
</evidence>
<reference evidence="1 2" key="1">
    <citation type="submission" date="2019-09" db="EMBL/GenBank/DDBJ databases">
        <authorList>
            <person name="Ou C."/>
        </authorList>
    </citation>
    <scope>NUCLEOTIDE SEQUENCE [LARGE SCALE GENOMIC DNA]</scope>
    <source>
        <strain evidence="1">S2</strain>
        <tissue evidence="1">Leaf</tissue>
    </source>
</reference>
<comment type="caution">
    <text evidence="1">The sequence shown here is derived from an EMBL/GenBank/DDBJ whole genome shotgun (WGS) entry which is preliminary data.</text>
</comment>
<keyword evidence="1" id="KW-0808">Transferase</keyword>
<reference evidence="1 2" key="3">
    <citation type="submission" date="2019-11" db="EMBL/GenBank/DDBJ databases">
        <title>A de novo genome assembly of a pear dwarfing rootstock.</title>
        <authorList>
            <person name="Wang F."/>
            <person name="Wang J."/>
            <person name="Li S."/>
            <person name="Zhang Y."/>
            <person name="Fang M."/>
            <person name="Ma L."/>
            <person name="Zhao Y."/>
            <person name="Jiang S."/>
        </authorList>
    </citation>
    <scope>NUCLEOTIDE SEQUENCE [LARGE SCALE GENOMIC DNA]</scope>
    <source>
        <strain evidence="1">S2</strain>
        <tissue evidence="1">Leaf</tissue>
    </source>
</reference>
<reference evidence="2" key="2">
    <citation type="submission" date="2019-10" db="EMBL/GenBank/DDBJ databases">
        <title>A de novo genome assembly of a pear dwarfing rootstock.</title>
        <authorList>
            <person name="Wang F."/>
            <person name="Wang J."/>
            <person name="Li S."/>
            <person name="Zhang Y."/>
            <person name="Fang M."/>
            <person name="Ma L."/>
            <person name="Zhao Y."/>
            <person name="Jiang S."/>
        </authorList>
    </citation>
    <scope>NUCLEOTIDE SEQUENCE [LARGE SCALE GENOMIC DNA]</scope>
</reference>
<dbReference type="AlphaFoldDB" id="A0A5N5FXK7"/>
<dbReference type="OrthoDB" id="1743388at2759"/>
<gene>
    <name evidence="1" type="ORF">D8674_004029</name>
</gene>
<organism evidence="1 2">
    <name type="scientific">Pyrus ussuriensis x Pyrus communis</name>
    <dbReference type="NCBI Taxonomy" id="2448454"/>
    <lineage>
        <taxon>Eukaryota</taxon>
        <taxon>Viridiplantae</taxon>
        <taxon>Streptophyta</taxon>
        <taxon>Embryophyta</taxon>
        <taxon>Tracheophyta</taxon>
        <taxon>Spermatophyta</taxon>
        <taxon>Magnoliopsida</taxon>
        <taxon>eudicotyledons</taxon>
        <taxon>Gunneridae</taxon>
        <taxon>Pentapetalae</taxon>
        <taxon>rosids</taxon>
        <taxon>fabids</taxon>
        <taxon>Rosales</taxon>
        <taxon>Rosaceae</taxon>
        <taxon>Amygdaloideae</taxon>
        <taxon>Maleae</taxon>
        <taxon>Pyrus</taxon>
    </lineage>
</organism>
<dbReference type="GO" id="GO:0008168">
    <property type="term" value="F:methyltransferase activity"/>
    <property type="evidence" value="ECO:0007669"/>
    <property type="project" value="UniProtKB-KW"/>
</dbReference>
<name>A0A5N5FXK7_9ROSA</name>
<dbReference type="GO" id="GO:0032259">
    <property type="term" value="P:methylation"/>
    <property type="evidence" value="ECO:0007669"/>
    <property type="project" value="UniProtKB-KW"/>
</dbReference>
<accession>A0A5N5FXK7</accession>
<proteinExistence type="predicted"/>
<evidence type="ECO:0000313" key="1">
    <source>
        <dbReference type="EMBL" id="KAB2603024.1"/>
    </source>
</evidence>